<feature type="signal peptide" evidence="1">
    <location>
        <begin position="1"/>
        <end position="35"/>
    </location>
</feature>
<gene>
    <name evidence="2" type="ORF">CLAFUR5_04832</name>
</gene>
<feature type="chain" id="PRO_5040214190" evidence="1">
    <location>
        <begin position="36"/>
        <end position="292"/>
    </location>
</feature>
<protein>
    <submittedName>
        <fullName evidence="2">Uncharacterized protein</fullName>
    </submittedName>
</protein>
<dbReference type="GeneID" id="71984710"/>
<reference evidence="2" key="2">
    <citation type="journal article" date="2022" name="Microb. Genom.">
        <title>A chromosome-scale genome assembly of the tomato pathogen Cladosporium fulvum reveals a compartmentalized genome architecture and the presence of a dispensable chromosome.</title>
        <authorList>
            <person name="Zaccaron A.Z."/>
            <person name="Chen L.H."/>
            <person name="Samaras A."/>
            <person name="Stergiopoulos I."/>
        </authorList>
    </citation>
    <scope>NUCLEOTIDE SEQUENCE</scope>
    <source>
        <strain evidence="2">Race5_Kim</strain>
    </source>
</reference>
<dbReference type="EMBL" id="CP090166">
    <property type="protein sequence ID" value="UJO16183.1"/>
    <property type="molecule type" value="Genomic_DNA"/>
</dbReference>
<proteinExistence type="predicted"/>
<accession>A0A9Q8P7M3</accession>
<dbReference type="RefSeq" id="XP_047760549.1">
    <property type="nucleotide sequence ID" value="XM_047903980.1"/>
</dbReference>
<dbReference type="KEGG" id="ffu:CLAFUR5_04832"/>
<evidence type="ECO:0000313" key="2">
    <source>
        <dbReference type="EMBL" id="UJO16183.1"/>
    </source>
</evidence>
<organism evidence="2 3">
    <name type="scientific">Passalora fulva</name>
    <name type="common">Tomato leaf mold</name>
    <name type="synonym">Cladosporium fulvum</name>
    <dbReference type="NCBI Taxonomy" id="5499"/>
    <lineage>
        <taxon>Eukaryota</taxon>
        <taxon>Fungi</taxon>
        <taxon>Dikarya</taxon>
        <taxon>Ascomycota</taxon>
        <taxon>Pezizomycotina</taxon>
        <taxon>Dothideomycetes</taxon>
        <taxon>Dothideomycetidae</taxon>
        <taxon>Mycosphaerellales</taxon>
        <taxon>Mycosphaerellaceae</taxon>
        <taxon>Fulvia</taxon>
    </lineage>
</organism>
<name>A0A9Q8P7M3_PASFU</name>
<keyword evidence="1" id="KW-0732">Signal</keyword>
<evidence type="ECO:0000313" key="3">
    <source>
        <dbReference type="Proteomes" id="UP000756132"/>
    </source>
</evidence>
<dbReference type="AlphaFoldDB" id="A0A9Q8P7M3"/>
<keyword evidence="3" id="KW-1185">Reference proteome</keyword>
<reference evidence="2" key="1">
    <citation type="submission" date="2021-12" db="EMBL/GenBank/DDBJ databases">
        <authorList>
            <person name="Zaccaron A."/>
            <person name="Stergiopoulos I."/>
        </authorList>
    </citation>
    <scope>NUCLEOTIDE SEQUENCE</scope>
    <source>
        <strain evidence="2">Race5_Kim</strain>
    </source>
</reference>
<sequence length="292" mass="32445">MPFRTWMKRCESCPASSLTTHILALWSSLWNTSRAATLARLPDGEDVQTTANSTTGDASTADAHNSSDFAEDIASLFNRGLKNHKESRTFEVLRARAIARAESLRDEIDAFKESNRTYAGPEDPEKRKELIDTLAALYIDLRFTVGLGKLATLFMNGETTVTVAGGEGAASQADATANPHPVGEDLVVIVPPWVKELRRHLARVKDRQPLEFFARHVSVLRDTVKTDIEACREARLEAETEMNFARRDGIADRMEGHELLDDAMEGLEFVGVSMFRKMAAERSEGEMMELDA</sequence>
<dbReference type="Proteomes" id="UP000756132">
    <property type="component" value="Chromosome 4"/>
</dbReference>
<evidence type="ECO:0000256" key="1">
    <source>
        <dbReference type="SAM" id="SignalP"/>
    </source>
</evidence>